<comment type="catalytic activity">
    <reaction evidence="6">
        <text>L-rhamnulose 1-phosphate = (S)-lactaldehyde + dihydroxyacetone phosphate</text>
        <dbReference type="Rhea" id="RHEA:19689"/>
        <dbReference type="ChEBI" id="CHEBI:18041"/>
        <dbReference type="ChEBI" id="CHEBI:57642"/>
        <dbReference type="ChEBI" id="CHEBI:58313"/>
        <dbReference type="EC" id="4.1.2.19"/>
    </reaction>
</comment>
<dbReference type="SMART" id="SM01007">
    <property type="entry name" value="Aldolase_II"/>
    <property type="match status" value="1"/>
</dbReference>
<evidence type="ECO:0000259" key="8">
    <source>
        <dbReference type="SMART" id="SM01007"/>
    </source>
</evidence>
<comment type="similarity">
    <text evidence="6">Belongs to the aldolase class II family. RhaD subfamily.</text>
</comment>
<dbReference type="InterPro" id="IPR036409">
    <property type="entry name" value="Aldolase_II/adducin_N_sf"/>
</dbReference>
<evidence type="ECO:0000256" key="6">
    <source>
        <dbReference type="HAMAP-Rule" id="MF_00770"/>
    </source>
</evidence>
<dbReference type="PANTHER" id="PTHR22789">
    <property type="entry name" value="FUCULOSE PHOSPHATE ALDOLASE"/>
    <property type="match status" value="1"/>
</dbReference>
<comment type="function">
    <text evidence="6">Catalyzes the reversible cleavage of L-rhamnulose-1-phosphate to dihydroxyacetone phosphate (DHAP) and L-lactaldehyde.</text>
</comment>
<dbReference type="PANTHER" id="PTHR22789:SF16">
    <property type="entry name" value="RHAMNULOSE-1-PHOSPHATE ALDOLASE"/>
    <property type="match status" value="1"/>
</dbReference>
<dbReference type="HAMAP" id="MF_00770">
    <property type="entry name" value="RhaD"/>
    <property type="match status" value="1"/>
</dbReference>
<protein>
    <recommendedName>
        <fullName evidence="6 7">Rhamnulose-1-phosphate aldolase</fullName>
        <ecNumber evidence="6 7">4.1.2.19</ecNumber>
    </recommendedName>
</protein>
<dbReference type="EC" id="4.1.2.19" evidence="6 7"/>
<reference evidence="9 10" key="1">
    <citation type="journal article" date="2021" name="Genome Biol. Evol.">
        <title>The evolution of interdependence in a four-way mealybug symbiosis.</title>
        <authorList>
            <person name="Garber A.I."/>
            <person name="Kupper M."/>
            <person name="Laetsch D.R."/>
            <person name="Weldon S.R."/>
            <person name="Ladinsky M.S."/>
            <person name="Bjorkman P.J."/>
            <person name="McCutcheon J.P."/>
        </authorList>
    </citation>
    <scope>NUCLEOTIDE SEQUENCE [LARGE SCALE GENOMIC DNA]</scope>
    <source>
        <strain evidence="9">SOD</strain>
    </source>
</reference>
<evidence type="ECO:0000256" key="3">
    <source>
        <dbReference type="ARBA" id="ARBA00022833"/>
    </source>
</evidence>
<proteinExistence type="inferred from homology"/>
<comment type="pathway">
    <text evidence="6">Carbohydrate degradation; L-rhamnose degradation; glycerone phosphate from L-rhamnose: step 3/3.</text>
</comment>
<feature type="binding site" evidence="6">
    <location>
        <position position="143"/>
    </location>
    <ligand>
        <name>Zn(2+)</name>
        <dbReference type="ChEBI" id="CHEBI:29105"/>
    </ligand>
</feature>
<evidence type="ECO:0000313" key="10">
    <source>
        <dbReference type="Proteomes" id="UP000811282"/>
    </source>
</evidence>
<evidence type="ECO:0000313" key="9">
    <source>
        <dbReference type="EMBL" id="MBT9430995.1"/>
    </source>
</evidence>
<dbReference type="Proteomes" id="UP000811282">
    <property type="component" value="Unassembled WGS sequence"/>
</dbReference>
<dbReference type="RefSeq" id="WP_215668183.1">
    <property type="nucleotide sequence ID" value="NZ_JAFJYC010000001.1"/>
</dbReference>
<sequence length="277" mass="30055">MKSLLSSWFVQGMVKATSDMWLKGWDERNGGNVSLRLTPEDVAPYRAEFNPQPRSETLSAPVPALAGSYFLVTGSGKFFRNVQLSPADSLTLLQLNEEGTGYRILWGLIAGGLPTSELATHLQSHAVRKQVTDGGDRDIMHCHATNLIALSYVLELDTARFTRELWEGSAECLVVFPDGVGIIPWMVPGTDGIGAATSEKMHAHSLVLWPFHGIFSSGPSLDDAFGLIDTAEKSAEVMVKVRAMVGKKQTIIRAELVALGERFGVTPMAAALDVESR</sequence>
<dbReference type="NCBIfam" id="TIGR02624">
    <property type="entry name" value="rhamnu_1P_ald"/>
    <property type="match status" value="1"/>
</dbReference>
<dbReference type="GO" id="GO:0008994">
    <property type="term" value="F:rhamnulose-1-phosphate aldolase activity"/>
    <property type="evidence" value="ECO:0007669"/>
    <property type="project" value="UniProtKB-EC"/>
</dbReference>
<evidence type="ECO:0000256" key="1">
    <source>
        <dbReference type="ARBA" id="ARBA00022490"/>
    </source>
</evidence>
<comment type="cofactor">
    <cofactor evidence="6">
        <name>Zn(2+)</name>
        <dbReference type="ChEBI" id="CHEBI:29105"/>
    </cofactor>
    <text evidence="6">Binds 1 zinc ion per subunit.</text>
</comment>
<feature type="binding site" evidence="6">
    <location>
        <position position="141"/>
    </location>
    <ligand>
        <name>Zn(2+)</name>
        <dbReference type="ChEBI" id="CHEBI:29105"/>
    </ligand>
</feature>
<keyword evidence="10" id="KW-1185">Reference proteome</keyword>
<keyword evidence="4 6" id="KW-0456">Lyase</keyword>
<feature type="domain" description="Class II aldolase/adducin N-terminal" evidence="8">
    <location>
        <begin position="11"/>
        <end position="239"/>
    </location>
</feature>
<keyword evidence="1 6" id="KW-0963">Cytoplasm</keyword>
<gene>
    <name evidence="6 9" type="primary">rhaD</name>
    <name evidence="9" type="ORF">JZM24_00270</name>
</gene>
<keyword evidence="2 6" id="KW-0479">Metal-binding</keyword>
<keyword evidence="5 6" id="KW-0684">Rhamnose metabolism</keyword>
<dbReference type="Pfam" id="PF00596">
    <property type="entry name" value="Aldolase_II"/>
    <property type="match status" value="1"/>
</dbReference>
<evidence type="ECO:0000256" key="4">
    <source>
        <dbReference type="ARBA" id="ARBA00023239"/>
    </source>
</evidence>
<comment type="caution">
    <text evidence="9">The sequence shown here is derived from an EMBL/GenBank/DDBJ whole genome shotgun (WGS) entry which is preliminary data.</text>
</comment>
<comment type="subcellular location">
    <subcellularLocation>
        <location evidence="6">Cytoplasm</location>
    </subcellularLocation>
</comment>
<dbReference type="EMBL" id="JAFJYC010000001">
    <property type="protein sequence ID" value="MBT9430995.1"/>
    <property type="molecule type" value="Genomic_DNA"/>
</dbReference>
<dbReference type="Gene3D" id="3.40.225.10">
    <property type="entry name" value="Class II aldolase/adducin N-terminal domain"/>
    <property type="match status" value="1"/>
</dbReference>
<evidence type="ECO:0000256" key="5">
    <source>
        <dbReference type="ARBA" id="ARBA00023308"/>
    </source>
</evidence>
<dbReference type="SUPFAM" id="SSF53639">
    <property type="entry name" value="AraD/HMP-PK domain-like"/>
    <property type="match status" value="1"/>
</dbReference>
<dbReference type="InterPro" id="IPR013447">
    <property type="entry name" value="Rhamnulose-1-P_Aldolase"/>
</dbReference>
<evidence type="ECO:0000256" key="7">
    <source>
        <dbReference type="NCBIfam" id="TIGR02624"/>
    </source>
</evidence>
<name>A0ABS5Y8Z3_9GAMM</name>
<dbReference type="InterPro" id="IPR050197">
    <property type="entry name" value="Aldolase_class_II_sugar_metab"/>
</dbReference>
<comment type="subunit">
    <text evidence="6">Homotetramer.</text>
</comment>
<feature type="active site" evidence="6">
    <location>
        <position position="117"/>
    </location>
</feature>
<accession>A0ABS5Y8Z3</accession>
<evidence type="ECO:0000256" key="2">
    <source>
        <dbReference type="ARBA" id="ARBA00022723"/>
    </source>
</evidence>
<keyword evidence="3 6" id="KW-0862">Zinc</keyword>
<organism evidence="9 10">
    <name type="scientific">Candidatus Sodalis endolongispinus</name>
    <dbReference type="NCBI Taxonomy" id="2812662"/>
    <lineage>
        <taxon>Bacteria</taxon>
        <taxon>Pseudomonadati</taxon>
        <taxon>Pseudomonadota</taxon>
        <taxon>Gammaproteobacteria</taxon>
        <taxon>Enterobacterales</taxon>
        <taxon>Bruguierivoracaceae</taxon>
        <taxon>Sodalis</taxon>
    </lineage>
</organism>
<dbReference type="NCBIfam" id="NF002963">
    <property type="entry name" value="PRK03634.1"/>
    <property type="match status" value="1"/>
</dbReference>
<feature type="binding site" evidence="6">
    <location>
        <position position="212"/>
    </location>
    <ligand>
        <name>Zn(2+)</name>
        <dbReference type="ChEBI" id="CHEBI:29105"/>
    </ligand>
</feature>
<dbReference type="InterPro" id="IPR001303">
    <property type="entry name" value="Aldolase_II/adducin_N"/>
</dbReference>